<dbReference type="PRINTS" id="PR01791">
    <property type="entry name" value="REGUCALCIN"/>
</dbReference>
<dbReference type="SUPFAM" id="SSF63829">
    <property type="entry name" value="Calcium-dependent phosphotriesterase"/>
    <property type="match status" value="1"/>
</dbReference>
<dbReference type="Proteomes" id="UP001154114">
    <property type="component" value="Chromosome 15"/>
</dbReference>
<evidence type="ECO:0000313" key="17">
    <source>
        <dbReference type="EMBL" id="CAD0201975.1"/>
    </source>
</evidence>
<comment type="subcellular location">
    <subcellularLocation>
        <location evidence="5">Cytoplasm</location>
    </subcellularLocation>
</comment>
<keyword evidence="15" id="KW-0862">Zinc</keyword>
<evidence type="ECO:0000313" key="18">
    <source>
        <dbReference type="Proteomes" id="UP001154114"/>
    </source>
</evidence>
<reference evidence="17" key="1">
    <citation type="submission" date="2021-12" db="EMBL/GenBank/DDBJ databases">
        <authorList>
            <person name="King R."/>
        </authorList>
    </citation>
    <scope>NUCLEOTIDE SEQUENCE</scope>
</reference>
<proteinExistence type="inferred from homology"/>
<dbReference type="EC" id="3.1.1.17" evidence="7"/>
<dbReference type="OrthoDB" id="423498at2759"/>
<feature type="domain" description="SMP-30/Gluconolactonase/LRE-like region" evidence="16">
    <location>
        <begin position="15"/>
        <end position="269"/>
    </location>
</feature>
<evidence type="ECO:0000256" key="12">
    <source>
        <dbReference type="ARBA" id="ARBA00022837"/>
    </source>
</evidence>
<gene>
    <name evidence="17" type="ORF">CINC_LOCUS3643</name>
</gene>
<feature type="binding site" evidence="15">
    <location>
        <position position="109"/>
    </location>
    <ligand>
        <name>substrate</name>
    </ligand>
</feature>
<dbReference type="Gene3D" id="2.120.10.30">
    <property type="entry name" value="TolB, C-terminal domain"/>
    <property type="match status" value="1"/>
</dbReference>
<protein>
    <recommendedName>
        <fullName evidence="8">Regucalcin</fullName>
        <ecNumber evidence="7">3.1.1.17</ecNumber>
    </recommendedName>
    <alternativeName>
        <fullName evidence="13">Gluconolactonase</fullName>
    </alternativeName>
</protein>
<evidence type="ECO:0000259" key="16">
    <source>
        <dbReference type="Pfam" id="PF08450"/>
    </source>
</evidence>
<evidence type="ECO:0000256" key="6">
    <source>
        <dbReference type="ARBA" id="ARBA00008853"/>
    </source>
</evidence>
<keyword evidence="9" id="KW-0963">Cytoplasm</keyword>
<keyword evidence="18" id="KW-1185">Reference proteome</keyword>
<evidence type="ECO:0000256" key="10">
    <source>
        <dbReference type="ARBA" id="ARBA00022723"/>
    </source>
</evidence>
<dbReference type="PRINTS" id="PR01790">
    <property type="entry name" value="SMP30FAMILY"/>
</dbReference>
<dbReference type="InterPro" id="IPR005511">
    <property type="entry name" value="SMP-30"/>
</dbReference>
<dbReference type="AlphaFoldDB" id="A0A9N8L234"/>
<dbReference type="InterPro" id="IPR013658">
    <property type="entry name" value="SGL"/>
</dbReference>
<evidence type="ECO:0000256" key="15">
    <source>
        <dbReference type="PIRSR" id="PIRSR605511-2"/>
    </source>
</evidence>
<comment type="cofactor">
    <cofactor evidence="15">
        <name>Zn(2+)</name>
        <dbReference type="ChEBI" id="CHEBI:29105"/>
    </cofactor>
    <text evidence="15">Binds 1 divalent metal cation per subunit.</text>
</comment>
<comment type="catalytic activity">
    <reaction evidence="1">
        <text>D-glucono-1,5-lactone + H2O = D-gluconate + H(+)</text>
        <dbReference type="Rhea" id="RHEA:10440"/>
        <dbReference type="ChEBI" id="CHEBI:15377"/>
        <dbReference type="ChEBI" id="CHEBI:15378"/>
        <dbReference type="ChEBI" id="CHEBI:16217"/>
        <dbReference type="ChEBI" id="CHEBI:18391"/>
        <dbReference type="EC" id="3.1.1.17"/>
    </reaction>
</comment>
<evidence type="ECO:0000256" key="5">
    <source>
        <dbReference type="ARBA" id="ARBA00004496"/>
    </source>
</evidence>
<accession>A0A9N8L234</accession>
<evidence type="ECO:0000256" key="2">
    <source>
        <dbReference type="ARBA" id="ARBA00001913"/>
    </source>
</evidence>
<evidence type="ECO:0000256" key="7">
    <source>
        <dbReference type="ARBA" id="ARBA00013227"/>
    </source>
</evidence>
<dbReference type="GO" id="GO:0005737">
    <property type="term" value="C:cytoplasm"/>
    <property type="evidence" value="ECO:0007669"/>
    <property type="project" value="UniProtKB-SubCell"/>
</dbReference>
<comment type="cofactor">
    <cofactor evidence="3">
        <name>Mn(2+)</name>
        <dbReference type="ChEBI" id="CHEBI:29035"/>
    </cofactor>
</comment>
<evidence type="ECO:0000256" key="3">
    <source>
        <dbReference type="ARBA" id="ARBA00001936"/>
    </source>
</evidence>
<comment type="cofactor">
    <cofactor evidence="4">
        <name>Mg(2+)</name>
        <dbReference type="ChEBI" id="CHEBI:18420"/>
    </cofactor>
</comment>
<comment type="similarity">
    <text evidence="6">Belongs to the SMP-30/CGR1 family.</text>
</comment>
<dbReference type="EMBL" id="LR824018">
    <property type="protein sequence ID" value="CAD0201975.1"/>
    <property type="molecule type" value="Genomic_DNA"/>
</dbReference>
<dbReference type="GO" id="GO:0004341">
    <property type="term" value="F:gluconolactonase activity"/>
    <property type="evidence" value="ECO:0007669"/>
    <property type="project" value="UniProtKB-EC"/>
</dbReference>
<feature type="binding site" evidence="15">
    <location>
        <position position="158"/>
    </location>
    <ligand>
        <name>a divalent metal cation</name>
        <dbReference type="ChEBI" id="CHEBI:60240"/>
    </ligand>
</feature>
<name>A0A9N8L234_CHRIL</name>
<evidence type="ECO:0000256" key="11">
    <source>
        <dbReference type="ARBA" id="ARBA00022801"/>
    </source>
</evidence>
<dbReference type="InterPro" id="IPR008367">
    <property type="entry name" value="Regucalcin"/>
</dbReference>
<dbReference type="FunFam" id="2.120.10.30:FF:000027">
    <property type="entry name" value="Regucalcin homologue"/>
    <property type="match status" value="1"/>
</dbReference>
<evidence type="ECO:0000256" key="9">
    <source>
        <dbReference type="ARBA" id="ARBA00022490"/>
    </source>
</evidence>
<evidence type="ECO:0000256" key="8">
    <source>
        <dbReference type="ARBA" id="ARBA00016808"/>
    </source>
</evidence>
<organism evidence="17 18">
    <name type="scientific">Chrysodeixis includens</name>
    <name type="common">Soybean looper</name>
    <name type="synonym">Pseudoplusia includens</name>
    <dbReference type="NCBI Taxonomy" id="689277"/>
    <lineage>
        <taxon>Eukaryota</taxon>
        <taxon>Metazoa</taxon>
        <taxon>Ecdysozoa</taxon>
        <taxon>Arthropoda</taxon>
        <taxon>Hexapoda</taxon>
        <taxon>Insecta</taxon>
        <taxon>Pterygota</taxon>
        <taxon>Neoptera</taxon>
        <taxon>Endopterygota</taxon>
        <taxon>Lepidoptera</taxon>
        <taxon>Glossata</taxon>
        <taxon>Ditrysia</taxon>
        <taxon>Noctuoidea</taxon>
        <taxon>Noctuidae</taxon>
        <taxon>Plusiinae</taxon>
        <taxon>Chrysodeixis</taxon>
    </lineage>
</organism>
<evidence type="ECO:0000256" key="13">
    <source>
        <dbReference type="ARBA" id="ARBA00032464"/>
    </source>
</evidence>
<keyword evidence="12" id="KW-0106">Calcium</keyword>
<evidence type="ECO:0000256" key="1">
    <source>
        <dbReference type="ARBA" id="ARBA00001589"/>
    </source>
</evidence>
<comment type="cofactor">
    <cofactor evidence="2">
        <name>Ca(2+)</name>
        <dbReference type="ChEBI" id="CHEBI:29108"/>
    </cofactor>
</comment>
<dbReference type="GO" id="GO:0019853">
    <property type="term" value="P:L-ascorbic acid biosynthetic process"/>
    <property type="evidence" value="ECO:0007669"/>
    <property type="project" value="TreeGrafter"/>
</dbReference>
<dbReference type="PANTHER" id="PTHR10907">
    <property type="entry name" value="REGUCALCIN"/>
    <property type="match status" value="1"/>
</dbReference>
<keyword evidence="11" id="KW-0378">Hydrolase</keyword>
<dbReference type="GO" id="GO:0030234">
    <property type="term" value="F:enzyme regulator activity"/>
    <property type="evidence" value="ECO:0007669"/>
    <property type="project" value="InterPro"/>
</dbReference>
<sequence>MSPVITQVPVDLTGLGEAPHWDSDENTLYYVDIVNHTIHKYEPDTGKHAKAKLELEPHFILPVEGKKNHFLVTQGRKVVEIEWSGDKKAPKILRTITEVDHEHPTNLLNDGKADPLGRLFTGTIVHNVDVSSPKDGSLYRIDPDGTTTKLASDIICSNGLCWDFKGEAFYYIDSFSYAIKRYDYDVETGHISNPTTAFSMAEHGLEGFPDGMTIDTDGNLWVAVFWGSNILKIDPRKNKLLQTIPIPTSQVTSVTFGGPDLDVLYVTTAGITMKDKPDPKPPAGAIYALTGISARGYPNRKVRLNI</sequence>
<evidence type="ECO:0000256" key="14">
    <source>
        <dbReference type="PIRSR" id="PIRSR605511-1"/>
    </source>
</evidence>
<feature type="binding site" evidence="15">
    <location>
        <position position="17"/>
    </location>
    <ligand>
        <name>a divalent metal cation</name>
        <dbReference type="ChEBI" id="CHEBI:60240"/>
    </ligand>
</feature>
<dbReference type="PANTHER" id="PTHR10907:SF66">
    <property type="entry name" value="MIP34848P1-RELATED"/>
    <property type="match status" value="1"/>
</dbReference>
<evidence type="ECO:0000256" key="4">
    <source>
        <dbReference type="ARBA" id="ARBA00001946"/>
    </source>
</evidence>
<dbReference type="Pfam" id="PF08450">
    <property type="entry name" value="SGL"/>
    <property type="match status" value="1"/>
</dbReference>
<dbReference type="GO" id="GO:0005509">
    <property type="term" value="F:calcium ion binding"/>
    <property type="evidence" value="ECO:0007669"/>
    <property type="project" value="InterPro"/>
</dbReference>
<dbReference type="InterPro" id="IPR011042">
    <property type="entry name" value="6-blade_b-propeller_TolB-like"/>
</dbReference>
<keyword evidence="10 15" id="KW-0479">Metal-binding</keyword>
<feature type="binding site" evidence="15">
    <location>
        <position position="210"/>
    </location>
    <ligand>
        <name>a divalent metal cation</name>
        <dbReference type="ChEBI" id="CHEBI:60240"/>
    </ligand>
</feature>
<feature type="active site" description="Proton donor/acceptor" evidence="14">
    <location>
        <position position="210"/>
    </location>
</feature>